<evidence type="ECO:0000256" key="8">
    <source>
        <dbReference type="SAM" id="MobiDB-lite"/>
    </source>
</evidence>
<comment type="similarity">
    <text evidence="2">In the N-terminal section; belongs to the transposase 2 family.</text>
</comment>
<keyword evidence="5" id="KW-0862">Zinc</keyword>
<dbReference type="RefSeq" id="WP_213044180.1">
    <property type="nucleotide sequence ID" value="NZ_CAJNBJ010000020.1"/>
</dbReference>
<feature type="domain" description="Transposase putative helix-turn-helix" evidence="11">
    <location>
        <begin position="1"/>
        <end position="39"/>
    </location>
</feature>
<dbReference type="EMBL" id="CAJNBJ010000020">
    <property type="protein sequence ID" value="CAE6795597.1"/>
    <property type="molecule type" value="Genomic_DNA"/>
</dbReference>
<evidence type="ECO:0000256" key="3">
    <source>
        <dbReference type="ARBA" id="ARBA00022578"/>
    </source>
</evidence>
<keyword evidence="3" id="KW-0815">Transposition</keyword>
<evidence type="ECO:0000313" key="12">
    <source>
        <dbReference type="EMBL" id="CAE6795597.1"/>
    </source>
</evidence>
<dbReference type="InterPro" id="IPR001959">
    <property type="entry name" value="Transposase"/>
</dbReference>
<evidence type="ECO:0000256" key="7">
    <source>
        <dbReference type="ARBA" id="ARBA00023172"/>
    </source>
</evidence>
<gene>
    <name evidence="12" type="ORF">NSPZN2_70075</name>
</gene>
<keyword evidence="4" id="KW-0479">Metal-binding</keyword>
<dbReference type="Pfam" id="PF07282">
    <property type="entry name" value="Cas12f1-like_TNB"/>
    <property type="match status" value="1"/>
</dbReference>
<organism evidence="12 13">
    <name type="scientific">Nitrospira defluvii</name>
    <dbReference type="NCBI Taxonomy" id="330214"/>
    <lineage>
        <taxon>Bacteria</taxon>
        <taxon>Pseudomonadati</taxon>
        <taxon>Nitrospirota</taxon>
        <taxon>Nitrospiria</taxon>
        <taxon>Nitrospirales</taxon>
        <taxon>Nitrospiraceae</taxon>
        <taxon>Nitrospira</taxon>
    </lineage>
</organism>
<name>A0ABM8S8T7_9BACT</name>
<feature type="region of interest" description="Disordered" evidence="8">
    <location>
        <begin position="363"/>
        <end position="389"/>
    </location>
</feature>
<proteinExistence type="inferred from homology"/>
<feature type="compositionally biased region" description="Basic residues" evidence="8">
    <location>
        <begin position="370"/>
        <end position="381"/>
    </location>
</feature>
<dbReference type="InterPro" id="IPR021027">
    <property type="entry name" value="Transposase_put_HTH"/>
</dbReference>
<reference evidence="12 13" key="1">
    <citation type="submission" date="2021-02" db="EMBL/GenBank/DDBJ databases">
        <authorList>
            <person name="Han P."/>
        </authorList>
    </citation>
    <scope>NUCLEOTIDE SEQUENCE [LARGE SCALE GENOMIC DNA]</scope>
    <source>
        <strain evidence="12">Candidatus Nitrospira sp. ZN2</strain>
    </source>
</reference>
<dbReference type="PANTHER" id="PTHR30405">
    <property type="entry name" value="TRANSPOSASE"/>
    <property type="match status" value="1"/>
</dbReference>
<evidence type="ECO:0000259" key="9">
    <source>
        <dbReference type="Pfam" id="PF01385"/>
    </source>
</evidence>
<dbReference type="Pfam" id="PF01385">
    <property type="entry name" value="OrfB_IS605"/>
    <property type="match status" value="1"/>
</dbReference>
<dbReference type="Proteomes" id="UP000675880">
    <property type="component" value="Unassembled WGS sequence"/>
</dbReference>
<sequence>MKQRWTFRAYPTEEQTFQLARTFGCVRYVWNWALALRRDGLVQHRRRIGYAETDARLTQLKGHPETAWLREVSSVPLQQSLRDLQLAFVNFLEHRAAHPTFKQKSRRQSANYTHRGFRFDPLTKTLTVAKIGRLHIRWTRDYLPMPSSVRIIKTTTGKYFVSLVVEIEPLDWPKSGEAVGVDFGLTSLATLSNGDKIDNPHHAERRQHRLTLLQRRVSRKQKGSRRRSVALQRLALLHERIRNARWDALHKFSTNLVKRFDRIYLENLHIRGLVKNHHLARALSDAAIGSACRLIEAKASRYGKEVVTIDRFFPSSKTCSGCGHVVDKLPLMIRAWSCPSCGTAHDRDINAAQNILAVGQTVSAHGAGRSTRRLPGRRATWRRSANPSR</sequence>
<comment type="caution">
    <text evidence="12">The sequence shown here is derived from an EMBL/GenBank/DDBJ whole genome shotgun (WGS) entry which is preliminary data.</text>
</comment>
<evidence type="ECO:0000256" key="1">
    <source>
        <dbReference type="ARBA" id="ARBA00008761"/>
    </source>
</evidence>
<comment type="similarity">
    <text evidence="1">In the C-terminal section; belongs to the transposase 35 family.</text>
</comment>
<keyword evidence="6" id="KW-0238">DNA-binding</keyword>
<evidence type="ECO:0000259" key="11">
    <source>
        <dbReference type="Pfam" id="PF12323"/>
    </source>
</evidence>
<dbReference type="InterPro" id="IPR051399">
    <property type="entry name" value="RNA-guided_DNA_endo/Transpos"/>
</dbReference>
<evidence type="ECO:0000256" key="2">
    <source>
        <dbReference type="ARBA" id="ARBA00011044"/>
    </source>
</evidence>
<dbReference type="NCBIfam" id="TIGR01766">
    <property type="entry name" value="IS200/IS605 family accessory protein TnpB-like domain"/>
    <property type="match status" value="1"/>
</dbReference>
<keyword evidence="13" id="KW-1185">Reference proteome</keyword>
<evidence type="ECO:0000256" key="6">
    <source>
        <dbReference type="ARBA" id="ARBA00023125"/>
    </source>
</evidence>
<dbReference type="NCBIfam" id="NF040570">
    <property type="entry name" value="guided_TnpB"/>
    <property type="match status" value="1"/>
</dbReference>
<evidence type="ECO:0000259" key="10">
    <source>
        <dbReference type="Pfam" id="PF07282"/>
    </source>
</evidence>
<dbReference type="PANTHER" id="PTHR30405:SF25">
    <property type="entry name" value="RNA-GUIDED DNA ENDONUCLEASE INSQ-RELATED"/>
    <property type="match status" value="1"/>
</dbReference>
<dbReference type="InterPro" id="IPR010095">
    <property type="entry name" value="Cas12f1-like_TNB"/>
</dbReference>
<dbReference type="Pfam" id="PF12323">
    <property type="entry name" value="HTH_OrfB_IS605"/>
    <property type="match status" value="1"/>
</dbReference>
<accession>A0ABM8S8T7</accession>
<protein>
    <submittedName>
        <fullName evidence="12">Transposase</fullName>
    </submittedName>
</protein>
<evidence type="ECO:0000313" key="13">
    <source>
        <dbReference type="Proteomes" id="UP000675880"/>
    </source>
</evidence>
<evidence type="ECO:0000256" key="5">
    <source>
        <dbReference type="ARBA" id="ARBA00022833"/>
    </source>
</evidence>
<evidence type="ECO:0000256" key="4">
    <source>
        <dbReference type="ARBA" id="ARBA00022723"/>
    </source>
</evidence>
<feature type="domain" description="Probable transposase IS891/IS1136/IS1341" evidence="9">
    <location>
        <begin position="163"/>
        <end position="276"/>
    </location>
</feature>
<keyword evidence="7" id="KW-0233">DNA recombination</keyword>
<feature type="domain" description="Cas12f1-like TNB" evidence="10">
    <location>
        <begin position="293"/>
        <end position="355"/>
    </location>
</feature>